<dbReference type="GeneTree" id="ENSGT00940000177259"/>
<dbReference type="Gene3D" id="3.30.420.10">
    <property type="entry name" value="Ribonuclease H-like superfamily/Ribonuclease H"/>
    <property type="match status" value="1"/>
</dbReference>
<evidence type="ECO:0000256" key="1">
    <source>
        <dbReference type="SAM" id="MobiDB-lite"/>
    </source>
</evidence>
<feature type="region of interest" description="Disordered" evidence="1">
    <location>
        <begin position="115"/>
        <end position="139"/>
    </location>
</feature>
<protein>
    <recommendedName>
        <fullName evidence="4">Tc1-like transposase DDE domain-containing protein</fullName>
    </recommendedName>
</protein>
<dbReference type="AlphaFoldDB" id="A0A3B3RER8"/>
<evidence type="ECO:0000313" key="2">
    <source>
        <dbReference type="Ensembl" id="ENSPKIP00000016828.1"/>
    </source>
</evidence>
<keyword evidence="3" id="KW-1185">Reference proteome</keyword>
<reference evidence="2" key="1">
    <citation type="submission" date="2025-08" db="UniProtKB">
        <authorList>
            <consortium name="Ensembl"/>
        </authorList>
    </citation>
    <scope>IDENTIFICATION</scope>
</reference>
<dbReference type="Proteomes" id="UP000261540">
    <property type="component" value="Unplaced"/>
</dbReference>
<organism evidence="2 3">
    <name type="scientific">Paramormyrops kingsleyae</name>
    <dbReference type="NCBI Taxonomy" id="1676925"/>
    <lineage>
        <taxon>Eukaryota</taxon>
        <taxon>Metazoa</taxon>
        <taxon>Chordata</taxon>
        <taxon>Craniata</taxon>
        <taxon>Vertebrata</taxon>
        <taxon>Euteleostomi</taxon>
        <taxon>Actinopterygii</taxon>
        <taxon>Neopterygii</taxon>
        <taxon>Teleostei</taxon>
        <taxon>Osteoglossocephala</taxon>
        <taxon>Osteoglossomorpha</taxon>
        <taxon>Osteoglossiformes</taxon>
        <taxon>Mormyridae</taxon>
        <taxon>Paramormyrops</taxon>
    </lineage>
</organism>
<dbReference type="Ensembl" id="ENSPKIT00000041328.1">
    <property type="protein sequence ID" value="ENSPKIP00000016828.1"/>
    <property type="gene ID" value="ENSPKIG00000002987.1"/>
</dbReference>
<evidence type="ECO:0008006" key="4">
    <source>
        <dbReference type="Google" id="ProtNLM"/>
    </source>
</evidence>
<proteinExistence type="predicted"/>
<dbReference type="InterPro" id="IPR036397">
    <property type="entry name" value="RNaseH_sf"/>
</dbReference>
<name>A0A3B3RER8_9TELE</name>
<evidence type="ECO:0000313" key="3">
    <source>
        <dbReference type="Proteomes" id="UP000261540"/>
    </source>
</evidence>
<reference evidence="2" key="2">
    <citation type="submission" date="2025-09" db="UniProtKB">
        <authorList>
            <consortium name="Ensembl"/>
        </authorList>
    </citation>
    <scope>IDENTIFICATION</scope>
</reference>
<sequence length="139" mass="15757">MPDAHDGEWRCSVFSDESRFCITMDVRHVCVWRCRGERTKPADVVERQTGVTPCLMVWGAIGNILCPHVLSLLRQNPGTVFQQDNTHPHTARVSMDCLRHVEVLSWPARSPDLSPIEQGSCKRRKKVIGRPQERGLTSP</sequence>
<dbReference type="GO" id="GO:0003676">
    <property type="term" value="F:nucleic acid binding"/>
    <property type="evidence" value="ECO:0007669"/>
    <property type="project" value="InterPro"/>
</dbReference>
<accession>A0A3B3RER8</accession>